<protein>
    <recommendedName>
        <fullName evidence="4">DUF4064 domain-containing protein</fullName>
    </recommendedName>
</protein>
<dbReference type="RefSeq" id="WP_072775361.1">
    <property type="nucleotide sequence ID" value="NZ_FRDN01000026.1"/>
</dbReference>
<name>A0A1M7UZQ3_9FIRM</name>
<keyword evidence="1" id="KW-0812">Transmembrane</keyword>
<proteinExistence type="predicted"/>
<gene>
    <name evidence="2" type="ORF">SAMN02745215_05332</name>
</gene>
<dbReference type="STRING" id="1121395.SAMN02745215_05332"/>
<dbReference type="AlphaFoldDB" id="A0A1M7UZQ3"/>
<dbReference type="Proteomes" id="UP000184010">
    <property type="component" value="Unassembled WGS sequence"/>
</dbReference>
<feature type="transmembrane region" description="Helical" evidence="1">
    <location>
        <begin position="5"/>
        <end position="25"/>
    </location>
</feature>
<dbReference type="EMBL" id="FRDN01000026">
    <property type="protein sequence ID" value="SHN88434.1"/>
    <property type="molecule type" value="Genomic_DNA"/>
</dbReference>
<feature type="transmembrane region" description="Helical" evidence="1">
    <location>
        <begin position="57"/>
        <end position="76"/>
    </location>
</feature>
<keyword evidence="1" id="KW-0472">Membrane</keyword>
<evidence type="ECO:0000313" key="3">
    <source>
        <dbReference type="Proteomes" id="UP000184010"/>
    </source>
</evidence>
<keyword evidence="1" id="KW-1133">Transmembrane helix</keyword>
<keyword evidence="3" id="KW-1185">Reference proteome</keyword>
<feature type="transmembrane region" description="Helical" evidence="1">
    <location>
        <begin position="105"/>
        <end position="123"/>
    </location>
</feature>
<accession>A0A1M7UZQ3</accession>
<evidence type="ECO:0000313" key="2">
    <source>
        <dbReference type="EMBL" id="SHN88434.1"/>
    </source>
</evidence>
<evidence type="ECO:0008006" key="4">
    <source>
        <dbReference type="Google" id="ProtNLM"/>
    </source>
</evidence>
<sequence>MVKKLIKLLAVCAPFLSIYLGYQMWFGFKYTGGRADLPPETITALQFALEHSGAKAILFWPICLFVISTIGALCAWKENRMLVWIIVIFLMIVSVLGMWSIGLLVFHLAVLFLVIGILLTYSARKVPD</sequence>
<feature type="transmembrane region" description="Helical" evidence="1">
    <location>
        <begin position="81"/>
        <end position="99"/>
    </location>
</feature>
<evidence type="ECO:0000256" key="1">
    <source>
        <dbReference type="SAM" id="Phobius"/>
    </source>
</evidence>
<organism evidence="2 3">
    <name type="scientific">Desulfitobacterium chlororespirans DSM 11544</name>
    <dbReference type="NCBI Taxonomy" id="1121395"/>
    <lineage>
        <taxon>Bacteria</taxon>
        <taxon>Bacillati</taxon>
        <taxon>Bacillota</taxon>
        <taxon>Clostridia</taxon>
        <taxon>Eubacteriales</taxon>
        <taxon>Desulfitobacteriaceae</taxon>
        <taxon>Desulfitobacterium</taxon>
    </lineage>
</organism>
<reference evidence="3" key="1">
    <citation type="submission" date="2016-12" db="EMBL/GenBank/DDBJ databases">
        <authorList>
            <person name="Varghese N."/>
            <person name="Submissions S."/>
        </authorList>
    </citation>
    <scope>NUCLEOTIDE SEQUENCE [LARGE SCALE GENOMIC DNA]</scope>
    <source>
        <strain evidence="3">DSM 11544</strain>
    </source>
</reference>